<dbReference type="EMBL" id="JALJOT010000012">
    <property type="protein sequence ID" value="KAK9904739.1"/>
    <property type="molecule type" value="Genomic_DNA"/>
</dbReference>
<feature type="transmembrane region" description="Helical" evidence="7">
    <location>
        <begin position="112"/>
        <end position="130"/>
    </location>
</feature>
<evidence type="ECO:0008006" key="10">
    <source>
        <dbReference type="Google" id="ProtNLM"/>
    </source>
</evidence>
<dbReference type="CDD" id="cd13132">
    <property type="entry name" value="MATE_eukaryotic"/>
    <property type="match status" value="1"/>
</dbReference>
<evidence type="ECO:0000313" key="9">
    <source>
        <dbReference type="Proteomes" id="UP001491310"/>
    </source>
</evidence>
<sequence>MADADTEHAIHGAHDSSPDHEPSLRTEVSKLAYMAVPLALENSLWYASNIISTIFIGHLGKHELAAVVLGESVFNVTGFSLVLGLTSGCQTLLPQAFGAKRYAAMGIIAQKALFMCLSLSALIILAWTQLDKALLLLGQDPSISAAAARYVRISSPALVLITMSDVIRCVLTAQLDIYPCTGISIFTTFLTPLINWLLIYYWEFRLDGAAMANIVEALLFLLLIASYFLWRESRLKQSRRHTLQSWSSDPFRNWGAYLKIAVPGLAMICLEWWTYEVIVIMAGLLPDSTISVAVMGVSFDITTITYMLPAGIGGALETIMSNHMGAGSYRAAQLSLRAALEMGLGTVLVTAVAVFAGRSVWPRIFTKDSRIVALASSVLVILAVSSVFDGLMSIFRGAVTALGRQVEGAAVAFACYWPGN</sequence>
<dbReference type="InterPro" id="IPR002528">
    <property type="entry name" value="MATE_fam"/>
</dbReference>
<evidence type="ECO:0000256" key="1">
    <source>
        <dbReference type="ARBA" id="ARBA00004141"/>
    </source>
</evidence>
<protein>
    <recommendedName>
        <fullName evidence="10">Protein DETOXIFICATION</fullName>
    </recommendedName>
</protein>
<name>A0ABR2YG02_9CHLO</name>
<evidence type="ECO:0000256" key="5">
    <source>
        <dbReference type="ARBA" id="ARBA00023136"/>
    </source>
</evidence>
<dbReference type="InterPro" id="IPR045069">
    <property type="entry name" value="MATE_euk"/>
</dbReference>
<keyword evidence="9" id="KW-1185">Reference proteome</keyword>
<reference evidence="8 9" key="1">
    <citation type="journal article" date="2024" name="Nat. Commun.">
        <title>Phylogenomics reveals the evolutionary origins of lichenization in chlorophyte algae.</title>
        <authorList>
            <person name="Puginier C."/>
            <person name="Libourel C."/>
            <person name="Otte J."/>
            <person name="Skaloud P."/>
            <person name="Haon M."/>
            <person name="Grisel S."/>
            <person name="Petersen M."/>
            <person name="Berrin J.G."/>
            <person name="Delaux P.M."/>
            <person name="Dal Grande F."/>
            <person name="Keller J."/>
        </authorList>
    </citation>
    <scope>NUCLEOTIDE SEQUENCE [LARGE SCALE GENOMIC DNA]</scope>
    <source>
        <strain evidence="8 9">SAG 216-7</strain>
    </source>
</reference>
<feature type="transmembrane region" description="Helical" evidence="7">
    <location>
        <begin position="208"/>
        <end position="230"/>
    </location>
</feature>
<proteinExistence type="inferred from homology"/>
<dbReference type="NCBIfam" id="TIGR00797">
    <property type="entry name" value="matE"/>
    <property type="match status" value="1"/>
</dbReference>
<feature type="transmembrane region" description="Helical" evidence="7">
    <location>
        <begin position="293"/>
        <end position="316"/>
    </location>
</feature>
<feature type="transmembrane region" description="Helical" evidence="7">
    <location>
        <begin position="150"/>
        <end position="171"/>
    </location>
</feature>
<evidence type="ECO:0000256" key="3">
    <source>
        <dbReference type="ARBA" id="ARBA00022692"/>
    </source>
</evidence>
<evidence type="ECO:0000256" key="2">
    <source>
        <dbReference type="ARBA" id="ARBA00010199"/>
    </source>
</evidence>
<comment type="subcellular location">
    <subcellularLocation>
        <location evidence="1">Membrane</location>
        <topology evidence="1">Multi-pass membrane protein</topology>
    </subcellularLocation>
</comment>
<keyword evidence="4 7" id="KW-1133">Transmembrane helix</keyword>
<organism evidence="8 9">
    <name type="scientific">Coccomyxa subellipsoidea</name>
    <dbReference type="NCBI Taxonomy" id="248742"/>
    <lineage>
        <taxon>Eukaryota</taxon>
        <taxon>Viridiplantae</taxon>
        <taxon>Chlorophyta</taxon>
        <taxon>core chlorophytes</taxon>
        <taxon>Trebouxiophyceae</taxon>
        <taxon>Trebouxiophyceae incertae sedis</taxon>
        <taxon>Coccomyxaceae</taxon>
        <taxon>Coccomyxa</taxon>
    </lineage>
</organism>
<comment type="similarity">
    <text evidence="2">Belongs to the multi antimicrobial extrusion (MATE) (TC 2.A.66.1) family.</text>
</comment>
<accession>A0ABR2YG02</accession>
<evidence type="ECO:0000313" key="8">
    <source>
        <dbReference type="EMBL" id="KAK9904739.1"/>
    </source>
</evidence>
<feature type="transmembrane region" description="Helical" evidence="7">
    <location>
        <begin position="336"/>
        <end position="356"/>
    </location>
</feature>
<evidence type="ECO:0000256" key="6">
    <source>
        <dbReference type="SAM" id="MobiDB-lite"/>
    </source>
</evidence>
<gene>
    <name evidence="8" type="ORF">WJX75_001661</name>
</gene>
<feature type="transmembrane region" description="Helical" evidence="7">
    <location>
        <begin position="371"/>
        <end position="395"/>
    </location>
</feature>
<evidence type="ECO:0000256" key="7">
    <source>
        <dbReference type="SAM" id="Phobius"/>
    </source>
</evidence>
<evidence type="ECO:0000256" key="4">
    <source>
        <dbReference type="ARBA" id="ARBA00022989"/>
    </source>
</evidence>
<feature type="transmembrane region" description="Helical" evidence="7">
    <location>
        <begin position="183"/>
        <end position="202"/>
    </location>
</feature>
<dbReference type="Pfam" id="PF01554">
    <property type="entry name" value="MatE"/>
    <property type="match status" value="2"/>
</dbReference>
<keyword evidence="5 7" id="KW-0472">Membrane</keyword>
<keyword evidence="3 7" id="KW-0812">Transmembrane</keyword>
<feature type="region of interest" description="Disordered" evidence="6">
    <location>
        <begin position="1"/>
        <end position="23"/>
    </location>
</feature>
<dbReference type="Proteomes" id="UP001491310">
    <property type="component" value="Unassembled WGS sequence"/>
</dbReference>
<dbReference type="PANTHER" id="PTHR11206">
    <property type="entry name" value="MULTIDRUG RESISTANCE PROTEIN"/>
    <property type="match status" value="1"/>
</dbReference>
<comment type="caution">
    <text evidence="8">The sequence shown here is derived from an EMBL/GenBank/DDBJ whole genome shotgun (WGS) entry which is preliminary data.</text>
</comment>
<feature type="transmembrane region" description="Helical" evidence="7">
    <location>
        <begin position="251"/>
        <end position="273"/>
    </location>
</feature>